<comment type="caution">
    <text evidence="1">The sequence shown here is derived from an EMBL/GenBank/DDBJ whole genome shotgun (WGS) entry which is preliminary data.</text>
</comment>
<dbReference type="AlphaFoldDB" id="A0A8T0FI34"/>
<evidence type="ECO:0000313" key="2">
    <source>
        <dbReference type="Proteomes" id="UP000807504"/>
    </source>
</evidence>
<sequence>MMLSRVCCIIDVDGFDIKKSDKFGHYTNEFLVRELGYVRVDPNYDLMPKSYRFDLRQKISLGRCSPKGRQTLNYQSRNIVGLTVLPKPEECDAIEYDRLKEVLQDIYDFCRRTDADVIAYKGGDKERKLCESLNIPCLDLQGFGCPSYKELVEARKVYSHLQDCNHHTEFRGTSLVHCPKAEVTAYRDWYMMNYKRFSSFD</sequence>
<dbReference type="Proteomes" id="UP000807504">
    <property type="component" value="Unassembled WGS sequence"/>
</dbReference>
<reference evidence="1" key="2">
    <citation type="submission" date="2020-06" db="EMBL/GenBank/DDBJ databases">
        <authorList>
            <person name="Sheffer M."/>
        </authorList>
    </citation>
    <scope>NUCLEOTIDE SEQUENCE</scope>
</reference>
<organism evidence="1 2">
    <name type="scientific">Argiope bruennichi</name>
    <name type="common">Wasp spider</name>
    <name type="synonym">Aranea bruennichi</name>
    <dbReference type="NCBI Taxonomy" id="94029"/>
    <lineage>
        <taxon>Eukaryota</taxon>
        <taxon>Metazoa</taxon>
        <taxon>Ecdysozoa</taxon>
        <taxon>Arthropoda</taxon>
        <taxon>Chelicerata</taxon>
        <taxon>Arachnida</taxon>
        <taxon>Araneae</taxon>
        <taxon>Araneomorphae</taxon>
        <taxon>Entelegynae</taxon>
        <taxon>Araneoidea</taxon>
        <taxon>Araneidae</taxon>
        <taxon>Argiope</taxon>
    </lineage>
</organism>
<dbReference type="EMBL" id="JABXBU010000012">
    <property type="protein sequence ID" value="KAF8789000.1"/>
    <property type="molecule type" value="Genomic_DNA"/>
</dbReference>
<accession>A0A8T0FI34</accession>
<reference evidence="1" key="1">
    <citation type="journal article" date="2020" name="bioRxiv">
        <title>Chromosome-level reference genome of the European wasp spider Argiope bruennichi: a resource for studies on range expansion and evolutionary adaptation.</title>
        <authorList>
            <person name="Sheffer M.M."/>
            <person name="Hoppe A."/>
            <person name="Krehenwinkel H."/>
            <person name="Uhl G."/>
            <person name="Kuss A.W."/>
            <person name="Jensen L."/>
            <person name="Jensen C."/>
            <person name="Gillespie R.G."/>
            <person name="Hoff K.J."/>
            <person name="Prost S."/>
        </authorList>
    </citation>
    <scope>NUCLEOTIDE SEQUENCE</scope>
</reference>
<proteinExistence type="predicted"/>
<gene>
    <name evidence="1" type="ORF">HNY73_006982</name>
</gene>
<keyword evidence="2" id="KW-1185">Reference proteome</keyword>
<name>A0A8T0FI34_ARGBR</name>
<protein>
    <submittedName>
        <fullName evidence="1">Uncharacterized protein</fullName>
    </submittedName>
</protein>
<evidence type="ECO:0000313" key="1">
    <source>
        <dbReference type="EMBL" id="KAF8789000.1"/>
    </source>
</evidence>